<dbReference type="EMBL" id="CAEZYZ010000184">
    <property type="protein sequence ID" value="CAB4756273.1"/>
    <property type="molecule type" value="Genomic_DNA"/>
</dbReference>
<feature type="transmembrane region" description="Helical" evidence="2">
    <location>
        <begin position="118"/>
        <end position="141"/>
    </location>
</feature>
<dbReference type="SUPFAM" id="SSF56801">
    <property type="entry name" value="Acetyl-CoA synthetase-like"/>
    <property type="match status" value="1"/>
</dbReference>
<evidence type="ECO:0000256" key="2">
    <source>
        <dbReference type="SAM" id="Phobius"/>
    </source>
</evidence>
<feature type="domain" description="AMP-binding enzyme C-terminal" evidence="4">
    <location>
        <begin position="337"/>
        <end position="411"/>
    </location>
</feature>
<dbReference type="InterPro" id="IPR025110">
    <property type="entry name" value="AMP-bd_C"/>
</dbReference>
<organism evidence="5">
    <name type="scientific">freshwater metagenome</name>
    <dbReference type="NCBI Taxonomy" id="449393"/>
    <lineage>
        <taxon>unclassified sequences</taxon>
        <taxon>metagenomes</taxon>
        <taxon>ecological metagenomes</taxon>
    </lineage>
</organism>
<accession>A0A6J6UC92</accession>
<evidence type="ECO:0000259" key="4">
    <source>
        <dbReference type="Pfam" id="PF13193"/>
    </source>
</evidence>
<dbReference type="InterPro" id="IPR042099">
    <property type="entry name" value="ANL_N_sf"/>
</dbReference>
<keyword evidence="2" id="KW-0472">Membrane</keyword>
<keyword evidence="2" id="KW-0812">Transmembrane</keyword>
<dbReference type="GO" id="GO:0031956">
    <property type="term" value="F:medium-chain fatty acid-CoA ligase activity"/>
    <property type="evidence" value="ECO:0007669"/>
    <property type="project" value="TreeGrafter"/>
</dbReference>
<dbReference type="InterPro" id="IPR020845">
    <property type="entry name" value="AMP-binding_CS"/>
</dbReference>
<dbReference type="Pfam" id="PF13193">
    <property type="entry name" value="AMP-binding_C"/>
    <property type="match status" value="1"/>
</dbReference>
<dbReference type="InterPro" id="IPR045851">
    <property type="entry name" value="AMP-bd_C_sf"/>
</dbReference>
<feature type="domain" description="AMP-dependent synthetase/ligase" evidence="3">
    <location>
        <begin position="56"/>
        <end position="286"/>
    </location>
</feature>
<comment type="similarity">
    <text evidence="1">Belongs to the ATP-dependent AMP-binding enzyme family.</text>
</comment>
<dbReference type="InterPro" id="IPR000873">
    <property type="entry name" value="AMP-dep_synth/lig_dom"/>
</dbReference>
<dbReference type="GO" id="GO:0006631">
    <property type="term" value="P:fatty acid metabolic process"/>
    <property type="evidence" value="ECO:0007669"/>
    <property type="project" value="TreeGrafter"/>
</dbReference>
<name>A0A6J6UC92_9ZZZZ</name>
<dbReference type="Gene3D" id="3.40.50.12780">
    <property type="entry name" value="N-terminal domain of ligase-like"/>
    <property type="match status" value="1"/>
</dbReference>
<dbReference type="Gene3D" id="3.30.300.30">
    <property type="match status" value="1"/>
</dbReference>
<dbReference type="PANTHER" id="PTHR43201">
    <property type="entry name" value="ACYL-COA SYNTHETASE"/>
    <property type="match status" value="1"/>
</dbReference>
<dbReference type="PANTHER" id="PTHR43201:SF8">
    <property type="entry name" value="ACYL-COA SYNTHETASE FAMILY MEMBER 3"/>
    <property type="match status" value="1"/>
</dbReference>
<evidence type="ECO:0000313" key="5">
    <source>
        <dbReference type="EMBL" id="CAB4756273.1"/>
    </source>
</evidence>
<protein>
    <submittedName>
        <fullName evidence="5">Unannotated protein</fullName>
    </submittedName>
</protein>
<dbReference type="PROSITE" id="PS00455">
    <property type="entry name" value="AMP_BINDING"/>
    <property type="match status" value="1"/>
</dbReference>
<reference evidence="5" key="1">
    <citation type="submission" date="2020-05" db="EMBL/GenBank/DDBJ databases">
        <authorList>
            <person name="Chiriac C."/>
            <person name="Salcher M."/>
            <person name="Ghai R."/>
            <person name="Kavagutti S V."/>
        </authorList>
    </citation>
    <scope>NUCLEOTIDE SEQUENCE</scope>
</reference>
<keyword evidence="2" id="KW-1133">Transmembrane helix</keyword>
<sequence length="437" mass="46567">MAQRAAPEGAVVIAVDISRDLPAVKRIALRLPIAKARATRASMTKPAPGLARWSDLVEAARPLDPSIARPTGADVALLQYTGGTTGRPKGAILTHRNLLANGAQSVAWVPMLKPGSEVFYAVLPLFHAYGLMLCLVTSTMLGATTCLFPRFDADQVLDAMKRKPATFLPGVPPMYPRLVARAQERDVSLSSVKLALAGAMSLPPEIVDLWEEASGGLLIEGYGMTETSPITLGNPATGTRRPGAIGIPFPSTNMRIVDRNDPTIDVAPGEPGELLVQGPQVFSGYWNKPDETASALLLGGWMRTGDVVVQDPDSYVRIVDRIKELILVGGFNVYPTEVERVLTAISGIAAAAVVGLPVDGGEQVVAAVVLEPGAVLDPDEVRAECRRHLAGYKVPREIVAIDELPVSIIGKVLHARVREQLIEQRRQMSVAGVPSSD</sequence>
<dbReference type="AlphaFoldDB" id="A0A6J6UC92"/>
<evidence type="ECO:0000259" key="3">
    <source>
        <dbReference type="Pfam" id="PF00501"/>
    </source>
</evidence>
<gene>
    <name evidence="5" type="ORF">UFOPK2810_01092</name>
</gene>
<dbReference type="Pfam" id="PF00501">
    <property type="entry name" value="AMP-binding"/>
    <property type="match status" value="1"/>
</dbReference>
<evidence type="ECO:0000256" key="1">
    <source>
        <dbReference type="ARBA" id="ARBA00006432"/>
    </source>
</evidence>
<proteinExistence type="inferred from homology"/>